<proteinExistence type="predicted"/>
<dbReference type="InterPro" id="IPR004312">
    <property type="entry name" value="ATHILA_Orf1_C"/>
</dbReference>
<reference evidence="4 5" key="1">
    <citation type="submission" date="2020-01" db="EMBL/GenBank/DDBJ databases">
        <authorList>
            <person name="Mishra B."/>
        </authorList>
    </citation>
    <scope>NUCLEOTIDE SEQUENCE [LARGE SCALE GENOMIC DNA]</scope>
</reference>
<protein>
    <recommendedName>
        <fullName evidence="2">Arabidopsis retrotransposon Orf1 C-terminal domain-containing protein</fullName>
    </recommendedName>
</protein>
<evidence type="ECO:0000313" key="3">
    <source>
        <dbReference type="EMBL" id="CAA7054043.1"/>
    </source>
</evidence>
<dbReference type="AlphaFoldDB" id="A0A6D2KWI9"/>
<keyword evidence="5" id="KW-1185">Reference proteome</keyword>
<organism evidence="4 5">
    <name type="scientific">Microthlaspi erraticum</name>
    <dbReference type="NCBI Taxonomy" id="1685480"/>
    <lineage>
        <taxon>Eukaryota</taxon>
        <taxon>Viridiplantae</taxon>
        <taxon>Streptophyta</taxon>
        <taxon>Embryophyta</taxon>
        <taxon>Tracheophyta</taxon>
        <taxon>Spermatophyta</taxon>
        <taxon>Magnoliopsida</taxon>
        <taxon>eudicotyledons</taxon>
        <taxon>Gunneridae</taxon>
        <taxon>Pentapetalae</taxon>
        <taxon>rosids</taxon>
        <taxon>malvids</taxon>
        <taxon>Brassicales</taxon>
        <taxon>Brassicaceae</taxon>
        <taxon>Coluteocarpeae</taxon>
        <taxon>Microthlaspi</taxon>
    </lineage>
</organism>
<dbReference type="Pfam" id="PF03078">
    <property type="entry name" value="ATHILA"/>
    <property type="match status" value="1"/>
</dbReference>
<evidence type="ECO:0000313" key="5">
    <source>
        <dbReference type="Proteomes" id="UP000467841"/>
    </source>
</evidence>
<dbReference type="OrthoDB" id="1098707at2759"/>
<evidence type="ECO:0000313" key="4">
    <source>
        <dbReference type="EMBL" id="CAA7057649.1"/>
    </source>
</evidence>
<accession>A0A6D2KWI9</accession>
<evidence type="ECO:0000259" key="2">
    <source>
        <dbReference type="Pfam" id="PF03078"/>
    </source>
</evidence>
<gene>
    <name evidence="3" type="ORF">MERR_LOCUS41279</name>
    <name evidence="4" type="ORF">MERR_LOCUS44885</name>
</gene>
<dbReference type="Proteomes" id="UP000467841">
    <property type="component" value="Unassembled WGS sequence"/>
</dbReference>
<feature type="compositionally biased region" description="Acidic residues" evidence="1">
    <location>
        <begin position="26"/>
        <end position="37"/>
    </location>
</feature>
<sequence length="264" mass="29745">MRSSKNIDAYSRRREEIARGNRPVDFDDDFVEDENMEDAPFSEPTRDEEPIDTTTEAEMNLLRTFLDMKFGGTKYADQDTMETLRIADDVDEMFNNLGIGALMYTRHESYRNASCLFLATLADNLCPDGKYTSDGSDGYISFWATGRRHQFSYRKIDRALSLPLSNRHGLDVDKDEITALWGTIAFGDYISSTAKSSHIRSPPIRYFQKAIANTLFSRHATGNVTENEMSMIDVALTGIPLRLNNGTQLRGSRAHGGITCIPLL</sequence>
<feature type="domain" description="Arabidopsis retrotransposon Orf1 C-terminal" evidence="2">
    <location>
        <begin position="12"/>
        <end position="258"/>
    </location>
</feature>
<feature type="compositionally biased region" description="Basic and acidic residues" evidence="1">
    <location>
        <begin position="10"/>
        <end position="25"/>
    </location>
</feature>
<feature type="region of interest" description="Disordered" evidence="1">
    <location>
        <begin position="1"/>
        <end position="50"/>
    </location>
</feature>
<name>A0A6D2KWI9_9BRAS</name>
<dbReference type="EMBL" id="CACVBM020001561">
    <property type="protein sequence ID" value="CAA7054043.1"/>
    <property type="molecule type" value="Genomic_DNA"/>
</dbReference>
<evidence type="ECO:0000256" key="1">
    <source>
        <dbReference type="SAM" id="MobiDB-lite"/>
    </source>
</evidence>
<dbReference type="EMBL" id="CACVBM020001698">
    <property type="protein sequence ID" value="CAA7057649.1"/>
    <property type="molecule type" value="Genomic_DNA"/>
</dbReference>